<protein>
    <submittedName>
        <fullName evidence="1">Uncharacterized protein</fullName>
    </submittedName>
</protein>
<dbReference type="STRING" id="1297569.MESS2_1220030"/>
<sequence>MLSLVASLHQAIADGSSHAPTESDDYLVVYEIAGAPDEFKEALVALAMCEMVRSEAAQLSKLPFSSTGRRLESAG</sequence>
<reference evidence="1 2" key="1">
    <citation type="submission" date="2013-02" db="EMBL/GenBank/DDBJ databases">
        <authorList>
            <person name="Genoscope - CEA"/>
        </authorList>
    </citation>
    <scope>NUCLEOTIDE SEQUENCE [LARGE SCALE GENOMIC DNA]</scope>
    <source>
        <strain evidence="1 2">STM 2683</strain>
    </source>
</reference>
<dbReference type="Proteomes" id="UP000012062">
    <property type="component" value="Unassembled WGS sequence"/>
</dbReference>
<dbReference type="EMBL" id="CAUM01000027">
    <property type="protein sequence ID" value="CCV04193.1"/>
    <property type="molecule type" value="Genomic_DNA"/>
</dbReference>
<evidence type="ECO:0000313" key="1">
    <source>
        <dbReference type="EMBL" id="CCV04193.1"/>
    </source>
</evidence>
<gene>
    <name evidence="1" type="ORF">MESS2_1220030</name>
</gene>
<dbReference type="AlphaFoldDB" id="M5EJB3"/>
<organism evidence="1 2">
    <name type="scientific">Mesorhizobium metallidurans STM 2683</name>
    <dbReference type="NCBI Taxonomy" id="1297569"/>
    <lineage>
        <taxon>Bacteria</taxon>
        <taxon>Pseudomonadati</taxon>
        <taxon>Pseudomonadota</taxon>
        <taxon>Alphaproteobacteria</taxon>
        <taxon>Hyphomicrobiales</taxon>
        <taxon>Phyllobacteriaceae</taxon>
        <taxon>Mesorhizobium</taxon>
    </lineage>
</organism>
<accession>M5EJB3</accession>
<name>M5EJB3_9HYPH</name>
<proteinExistence type="predicted"/>
<keyword evidence="2" id="KW-1185">Reference proteome</keyword>
<comment type="caution">
    <text evidence="1">The sequence shown here is derived from an EMBL/GenBank/DDBJ whole genome shotgun (WGS) entry which is preliminary data.</text>
</comment>
<evidence type="ECO:0000313" key="2">
    <source>
        <dbReference type="Proteomes" id="UP000012062"/>
    </source>
</evidence>